<comment type="caution">
    <text evidence="3">The sequence shown here is derived from an EMBL/GenBank/DDBJ whole genome shotgun (WGS) entry which is preliminary data.</text>
</comment>
<accession>A0A9P4NM19</accession>
<evidence type="ECO:0000256" key="1">
    <source>
        <dbReference type="SAM" id="MobiDB-lite"/>
    </source>
</evidence>
<keyword evidence="2" id="KW-1133">Transmembrane helix</keyword>
<evidence type="ECO:0000256" key="2">
    <source>
        <dbReference type="SAM" id="Phobius"/>
    </source>
</evidence>
<feature type="transmembrane region" description="Helical" evidence="2">
    <location>
        <begin position="80"/>
        <end position="101"/>
    </location>
</feature>
<dbReference type="EMBL" id="MU007062">
    <property type="protein sequence ID" value="KAF2427152.1"/>
    <property type="molecule type" value="Genomic_DNA"/>
</dbReference>
<sequence length="190" mass="20155">MSATCIYPLCSAVSSSGTRLTSSQVTATTSLLIDTSSFAIPTRSTMSTTSTATPLPQISSNSTTSSTGHSTSSLSKGASAGIGVGISIGVVAVLAWLLWYFSFHERAKDHDIELSKAQNKTVYRHHQNEVVTEYERPATGNSRFAHTIDSSSMAPRKSASGHPPTGLTAPQEATRAMLTNSRNGDERNFI</sequence>
<reference evidence="3" key="1">
    <citation type="journal article" date="2020" name="Stud. Mycol.">
        <title>101 Dothideomycetes genomes: a test case for predicting lifestyles and emergence of pathogens.</title>
        <authorList>
            <person name="Haridas S."/>
            <person name="Albert R."/>
            <person name="Binder M."/>
            <person name="Bloem J."/>
            <person name="Labutti K."/>
            <person name="Salamov A."/>
            <person name="Andreopoulos B."/>
            <person name="Baker S."/>
            <person name="Barry K."/>
            <person name="Bills G."/>
            <person name="Bluhm B."/>
            <person name="Cannon C."/>
            <person name="Castanera R."/>
            <person name="Culley D."/>
            <person name="Daum C."/>
            <person name="Ezra D."/>
            <person name="Gonzalez J."/>
            <person name="Henrissat B."/>
            <person name="Kuo A."/>
            <person name="Liang C."/>
            <person name="Lipzen A."/>
            <person name="Lutzoni F."/>
            <person name="Magnuson J."/>
            <person name="Mondo S."/>
            <person name="Nolan M."/>
            <person name="Ohm R."/>
            <person name="Pangilinan J."/>
            <person name="Park H.-J."/>
            <person name="Ramirez L."/>
            <person name="Alfaro M."/>
            <person name="Sun H."/>
            <person name="Tritt A."/>
            <person name="Yoshinaga Y."/>
            <person name="Zwiers L.-H."/>
            <person name="Turgeon B."/>
            <person name="Goodwin S."/>
            <person name="Spatafora J."/>
            <person name="Crous P."/>
            <person name="Grigoriev I."/>
        </authorList>
    </citation>
    <scope>NUCLEOTIDE SEQUENCE</scope>
    <source>
        <strain evidence="3">CBS 130266</strain>
    </source>
</reference>
<keyword evidence="2" id="KW-0472">Membrane</keyword>
<organism evidence="3 4">
    <name type="scientific">Tothia fuscella</name>
    <dbReference type="NCBI Taxonomy" id="1048955"/>
    <lineage>
        <taxon>Eukaryota</taxon>
        <taxon>Fungi</taxon>
        <taxon>Dikarya</taxon>
        <taxon>Ascomycota</taxon>
        <taxon>Pezizomycotina</taxon>
        <taxon>Dothideomycetes</taxon>
        <taxon>Pleosporomycetidae</taxon>
        <taxon>Venturiales</taxon>
        <taxon>Cylindrosympodiaceae</taxon>
        <taxon>Tothia</taxon>
    </lineage>
</organism>
<dbReference type="AlphaFoldDB" id="A0A9P4NM19"/>
<feature type="region of interest" description="Disordered" evidence="1">
    <location>
        <begin position="44"/>
        <end position="74"/>
    </location>
</feature>
<evidence type="ECO:0000313" key="4">
    <source>
        <dbReference type="Proteomes" id="UP000800235"/>
    </source>
</evidence>
<feature type="compositionally biased region" description="Polar residues" evidence="1">
    <location>
        <begin position="139"/>
        <end position="153"/>
    </location>
</feature>
<evidence type="ECO:0000313" key="3">
    <source>
        <dbReference type="EMBL" id="KAF2427152.1"/>
    </source>
</evidence>
<feature type="region of interest" description="Disordered" evidence="1">
    <location>
        <begin position="137"/>
        <end position="173"/>
    </location>
</feature>
<dbReference type="Proteomes" id="UP000800235">
    <property type="component" value="Unassembled WGS sequence"/>
</dbReference>
<name>A0A9P4NM19_9PEZI</name>
<gene>
    <name evidence="3" type="ORF">EJ08DRAFT_651601</name>
</gene>
<proteinExistence type="predicted"/>
<keyword evidence="4" id="KW-1185">Reference proteome</keyword>
<keyword evidence="2" id="KW-0812">Transmembrane</keyword>
<protein>
    <submittedName>
        <fullName evidence="3">Uncharacterized protein</fullName>
    </submittedName>
</protein>